<dbReference type="MGI" id="MGI:109257">
    <property type="gene designation" value="Smn1"/>
</dbReference>
<proteinExistence type="evidence at protein level"/>
<keyword evidence="4" id="KW-1185">Reference proteome</keyword>
<dbReference type="SMR" id="D6RI18"/>
<reference evidence="2" key="3">
    <citation type="submission" date="2025-08" db="UniProtKB">
        <authorList>
            <consortium name="Ensembl"/>
        </authorList>
    </citation>
    <scope>IDENTIFICATION</scope>
    <source>
        <strain evidence="2">C57BL/6J</strain>
    </source>
</reference>
<keyword evidence="5 6" id="KW-1267">Proteomics identification</keyword>
<dbReference type="VEuPathDB" id="HostDB:ENSMUSG00000021645"/>
<reference evidence="2 4" key="1">
    <citation type="journal article" date="2009" name="PLoS Biol.">
        <title>Lineage-specific biology revealed by a finished genome assembly of the mouse.</title>
        <authorList>
            <consortium name="Mouse Genome Sequencing Consortium"/>
            <person name="Church D.M."/>
            <person name="Goodstadt L."/>
            <person name="Hillier L.W."/>
            <person name="Zody M.C."/>
            <person name="Goldstein S."/>
            <person name="She X."/>
            <person name="Bult C.J."/>
            <person name="Agarwala R."/>
            <person name="Cherry J.L."/>
            <person name="DiCuccio M."/>
            <person name="Hlavina W."/>
            <person name="Kapustin Y."/>
            <person name="Meric P."/>
            <person name="Maglott D."/>
            <person name="Birtle Z."/>
            <person name="Marques A.C."/>
            <person name="Graves T."/>
            <person name="Zhou S."/>
            <person name="Teague B."/>
            <person name="Potamousis K."/>
            <person name="Churas C."/>
            <person name="Place M."/>
            <person name="Herschleb J."/>
            <person name="Runnheim R."/>
            <person name="Forrest D."/>
            <person name="Amos-Landgraf J."/>
            <person name="Schwartz D.C."/>
            <person name="Cheng Z."/>
            <person name="Lindblad-Toh K."/>
            <person name="Eichler E.E."/>
            <person name="Ponting C.P."/>
        </authorList>
    </citation>
    <scope>NUCLEOTIDE SEQUENCE [LARGE SCALE GENOMIC DNA]</scope>
    <source>
        <strain evidence="2 4">C57BL/6J</strain>
    </source>
</reference>
<dbReference type="Bgee" id="ENSMUSG00000021645">
    <property type="expression patterns" value="Expressed in animal zygote and 258 other cell types or tissues"/>
</dbReference>
<dbReference type="GeneTree" id="ENSGT00940000153352"/>
<protein>
    <submittedName>
        <fullName evidence="2">Survival motor neuron 1</fullName>
    </submittedName>
</protein>
<evidence type="ECO:0000256" key="1">
    <source>
        <dbReference type="SAM" id="MobiDB-lite"/>
    </source>
</evidence>
<evidence type="ECO:0000313" key="2">
    <source>
        <dbReference type="Ensembl" id="ENSMUSP00000118509.2"/>
    </source>
</evidence>
<reference evidence="2" key="4">
    <citation type="submission" date="2025-09" db="UniProtKB">
        <authorList>
            <consortium name="Ensembl"/>
        </authorList>
    </citation>
    <scope>IDENTIFICATION</scope>
    <source>
        <strain evidence="2">C57BL/6J</strain>
    </source>
</reference>
<dbReference type="Ensembl" id="ENSMUST00000140745.2">
    <property type="protein sequence ID" value="ENSMUSP00000118509.2"/>
    <property type="gene ID" value="ENSMUSG00000021645.17"/>
</dbReference>
<dbReference type="jPOST" id="D6RI18"/>
<dbReference type="ExpressionAtlas" id="D6RI18">
    <property type="expression patterns" value="baseline and differential"/>
</dbReference>
<dbReference type="HOGENOM" id="CLU_3319891_0_0_1"/>
<name>D6RI18_MOUSE</name>
<dbReference type="AGR" id="MGI:109257"/>
<evidence type="ECO:0007829" key="5">
    <source>
        <dbReference type="PeptideAtlas" id="D6RI18"/>
    </source>
</evidence>
<accession>D6RI18</accession>
<feature type="region of interest" description="Disordered" evidence="1">
    <location>
        <begin position="1"/>
        <end position="34"/>
    </location>
</feature>
<reference evidence="2 4" key="2">
    <citation type="journal article" date="2011" name="PLoS Biol.">
        <title>Modernizing reference genome assemblies.</title>
        <authorList>
            <person name="Church D.M."/>
            <person name="Schneider V.A."/>
            <person name="Graves T."/>
            <person name="Auger K."/>
            <person name="Cunningham F."/>
            <person name="Bouk N."/>
            <person name="Chen H.C."/>
            <person name="Agarwala R."/>
            <person name="McLaren W.M."/>
            <person name="Ritchie G.R."/>
            <person name="Albracht D."/>
            <person name="Kremitzki M."/>
            <person name="Rock S."/>
            <person name="Kotkiewicz H."/>
            <person name="Kremitzki C."/>
            <person name="Wollam A."/>
            <person name="Trani L."/>
            <person name="Fulton L."/>
            <person name="Fulton R."/>
            <person name="Matthews L."/>
            <person name="Whitehead S."/>
            <person name="Chow W."/>
            <person name="Torrance J."/>
            <person name="Dunn M."/>
            <person name="Harden G."/>
            <person name="Threadgold G."/>
            <person name="Wood J."/>
            <person name="Collins J."/>
            <person name="Heath P."/>
            <person name="Griffiths G."/>
            <person name="Pelan S."/>
            <person name="Grafham D."/>
            <person name="Eichler E.E."/>
            <person name="Weinstock G."/>
            <person name="Mardis E.R."/>
            <person name="Wilson R.K."/>
            <person name="Howe K."/>
            <person name="Flicek P."/>
            <person name="Hubbard T."/>
        </authorList>
    </citation>
    <scope>NUCLEOTIDE SEQUENCE [LARGE SCALE GENOMIC DNA]</scope>
    <source>
        <strain evidence="2 4">C57BL/6J</strain>
    </source>
</reference>
<dbReference type="PeptideAtlas" id="D6RI18"/>
<evidence type="ECO:0007829" key="6">
    <source>
        <dbReference type="ProteomicsDB" id="D6RI18"/>
    </source>
</evidence>
<dbReference type="ProteomicsDB" id="328315"/>
<organism evidence="2 4">
    <name type="scientific">Mus musculus</name>
    <name type="common">Mouse</name>
    <dbReference type="NCBI Taxonomy" id="10090"/>
    <lineage>
        <taxon>Eukaryota</taxon>
        <taxon>Metazoa</taxon>
        <taxon>Chordata</taxon>
        <taxon>Craniata</taxon>
        <taxon>Vertebrata</taxon>
        <taxon>Euteleostomi</taxon>
        <taxon>Mammalia</taxon>
        <taxon>Eutheria</taxon>
        <taxon>Euarchontoglires</taxon>
        <taxon>Glires</taxon>
        <taxon>Rodentia</taxon>
        <taxon>Myomorpha</taxon>
        <taxon>Muroidea</taxon>
        <taxon>Muridae</taxon>
        <taxon>Murinae</taxon>
        <taxon>Mus</taxon>
        <taxon>Mus</taxon>
    </lineage>
</organism>
<dbReference type="Proteomes" id="UP000000589">
    <property type="component" value="Chromosome 13"/>
</dbReference>
<gene>
    <name evidence="2 3" type="primary">Smn1</name>
</gene>
<sequence>MAMGSGGAGSEQEDTVLFRRGTGQGSPGGLVLSLKPQGSCANLSSW</sequence>
<evidence type="ECO:0000313" key="3">
    <source>
        <dbReference type="MGI" id="MGI:109257"/>
    </source>
</evidence>
<dbReference type="AlphaFoldDB" id="D6RI18"/>
<evidence type="ECO:0000313" key="4">
    <source>
        <dbReference type="Proteomes" id="UP000000589"/>
    </source>
</evidence>